<evidence type="ECO:0000313" key="3">
    <source>
        <dbReference type="Proteomes" id="UP000248079"/>
    </source>
</evidence>
<keyword evidence="3" id="KW-1185">Reference proteome</keyword>
<evidence type="ECO:0000313" key="2">
    <source>
        <dbReference type="EMBL" id="PXX95442.1"/>
    </source>
</evidence>
<sequence length="217" mass="25326">MELVTYKKFKTEEEAIPLLEILKLNVIPYETENIASAVDITFTGGTELEDKIAIKLKVADFERVDALFHKIAVDNLNLVDKEHYLFDFTNEELYDVLENYNEWSKTDFLLAQKLLNDRGQAVSNEEVQELRNKKIEKLRQAEKGHRGWLIFGFISAVFGGILGIFIGYHHFKFKKTIPTGERVYAYDVQTRKKGLQIFYVGVVAFVFWLFVWFLDLK</sequence>
<dbReference type="EMBL" id="QFLI01000015">
    <property type="protein sequence ID" value="PXX95442.1"/>
    <property type="molecule type" value="Genomic_DNA"/>
</dbReference>
<dbReference type="Proteomes" id="UP000248079">
    <property type="component" value="Unassembled WGS sequence"/>
</dbReference>
<feature type="transmembrane region" description="Helical" evidence="1">
    <location>
        <begin position="196"/>
        <end position="214"/>
    </location>
</feature>
<keyword evidence="1" id="KW-0472">Membrane</keyword>
<evidence type="ECO:0000256" key="1">
    <source>
        <dbReference type="SAM" id="Phobius"/>
    </source>
</evidence>
<comment type="caution">
    <text evidence="2">The sequence shown here is derived from an EMBL/GenBank/DDBJ whole genome shotgun (WGS) entry which is preliminary data.</text>
</comment>
<feature type="transmembrane region" description="Helical" evidence="1">
    <location>
        <begin position="147"/>
        <end position="168"/>
    </location>
</feature>
<dbReference type="AlphaFoldDB" id="A0A2V4A530"/>
<organism evidence="2 3">
    <name type="scientific">Marinifilum breve</name>
    <dbReference type="NCBI Taxonomy" id="2184082"/>
    <lineage>
        <taxon>Bacteria</taxon>
        <taxon>Pseudomonadati</taxon>
        <taxon>Bacteroidota</taxon>
        <taxon>Bacteroidia</taxon>
        <taxon>Marinilabiliales</taxon>
        <taxon>Marinifilaceae</taxon>
    </lineage>
</organism>
<accession>A0A2V4A530</accession>
<reference evidence="2 3" key="1">
    <citation type="submission" date="2018-05" db="EMBL/GenBank/DDBJ databases">
        <title>Marinifilum breve JC075T sp. nov., a marine bacterium isolated from Yongle Blue Hole in the South China Sea.</title>
        <authorList>
            <person name="Fu T."/>
        </authorList>
    </citation>
    <scope>NUCLEOTIDE SEQUENCE [LARGE SCALE GENOMIC DNA]</scope>
    <source>
        <strain evidence="2 3">JC075</strain>
    </source>
</reference>
<proteinExistence type="predicted"/>
<keyword evidence="1" id="KW-1133">Transmembrane helix</keyword>
<protein>
    <submittedName>
        <fullName evidence="2">Uncharacterized protein</fullName>
    </submittedName>
</protein>
<dbReference type="OrthoDB" id="9814194at2"/>
<dbReference type="RefSeq" id="WP_110363845.1">
    <property type="nucleotide sequence ID" value="NZ_QFLI01000015.1"/>
</dbReference>
<keyword evidence="1" id="KW-0812">Transmembrane</keyword>
<gene>
    <name evidence="2" type="ORF">DF185_22255</name>
</gene>
<name>A0A2V4A530_9BACT</name>